<gene>
    <name evidence="1" type="ORF">SIAM614_20256</name>
</gene>
<dbReference type="EMBL" id="AAUW01000011">
    <property type="protein sequence ID" value="EAV43193.1"/>
    <property type="molecule type" value="Genomic_DNA"/>
</dbReference>
<accession>A0NW28</accession>
<evidence type="ECO:0000313" key="2">
    <source>
        <dbReference type="Proteomes" id="UP000004848"/>
    </source>
</evidence>
<proteinExistence type="predicted"/>
<organism evidence="1 2">
    <name type="scientific">Roseibium aggregatum (strain ATCC 25650 / DSM 13394 / JCM 20685 / NBRC 16684 / NCIMB 2208 / IAM 12614 / B1)</name>
    <name type="common">Stappia aggregata</name>
    <dbReference type="NCBI Taxonomy" id="384765"/>
    <lineage>
        <taxon>Bacteria</taxon>
        <taxon>Pseudomonadati</taxon>
        <taxon>Pseudomonadota</taxon>
        <taxon>Alphaproteobacteria</taxon>
        <taxon>Hyphomicrobiales</taxon>
        <taxon>Stappiaceae</taxon>
        <taxon>Roseibium</taxon>
    </lineage>
</organism>
<dbReference type="AlphaFoldDB" id="A0NW28"/>
<dbReference type="Proteomes" id="UP000004848">
    <property type="component" value="Unassembled WGS sequence"/>
</dbReference>
<sequence>MRSPRSQDLFRPLMEQLAELLAWKASSAFEAVVLERDSNPR</sequence>
<evidence type="ECO:0000313" key="1">
    <source>
        <dbReference type="EMBL" id="EAV43193.1"/>
    </source>
</evidence>
<protein>
    <submittedName>
        <fullName evidence="1">Uncharacterized protein</fullName>
    </submittedName>
</protein>
<reference evidence="1 2" key="1">
    <citation type="submission" date="2006-05" db="EMBL/GenBank/DDBJ databases">
        <authorList>
            <person name="King G."/>
            <person name="Ferriera S."/>
            <person name="Johnson J."/>
            <person name="Kravitz S."/>
            <person name="Beeson K."/>
            <person name="Sutton G."/>
            <person name="Rogers Y.-H."/>
            <person name="Friedman R."/>
            <person name="Frazier M."/>
            <person name="Venter J.C."/>
        </authorList>
    </citation>
    <scope>NUCLEOTIDE SEQUENCE [LARGE SCALE GENOMIC DNA]</scope>
    <source>
        <strain evidence="2">ATCC 25650 / DSM 13394 / JCM 20685 / NBRC 16684 / NCIMB 2208 / IAM 12614 / B1</strain>
    </source>
</reference>
<name>A0NW28_ROSAI</name>
<comment type="caution">
    <text evidence="1">The sequence shown here is derived from an EMBL/GenBank/DDBJ whole genome shotgun (WGS) entry which is preliminary data.</text>
</comment>